<reference evidence="11" key="1">
    <citation type="submission" date="2016-10" db="EMBL/GenBank/DDBJ databases">
        <authorList>
            <person name="Varghese N."/>
            <person name="Submissions S."/>
        </authorList>
    </citation>
    <scope>NUCLEOTIDE SEQUENCE [LARGE SCALE GENOMIC DNA]</scope>
    <source>
        <strain evidence="11">CGMCC 1.10121</strain>
    </source>
</reference>
<dbReference type="Proteomes" id="UP000199126">
    <property type="component" value="Unassembled WGS sequence"/>
</dbReference>
<feature type="transmembrane region" description="Helical" evidence="8">
    <location>
        <begin position="384"/>
        <end position="405"/>
    </location>
</feature>
<evidence type="ECO:0000259" key="9">
    <source>
        <dbReference type="Pfam" id="PF02163"/>
    </source>
</evidence>
<keyword evidence="11" id="KW-1185">Reference proteome</keyword>
<evidence type="ECO:0000256" key="5">
    <source>
        <dbReference type="ARBA" id="ARBA00022946"/>
    </source>
</evidence>
<proteinExistence type="predicted"/>
<keyword evidence="6 8" id="KW-1133">Transmembrane helix</keyword>
<accession>A0A1H8WT68</accession>
<dbReference type="RefSeq" id="WP_089828091.1">
    <property type="nucleotide sequence ID" value="NZ_FODV01000041.1"/>
</dbReference>
<evidence type="ECO:0000256" key="1">
    <source>
        <dbReference type="ARBA" id="ARBA00004141"/>
    </source>
</evidence>
<gene>
    <name evidence="10" type="ORF">SAMN04487948_14114</name>
</gene>
<evidence type="ECO:0000256" key="7">
    <source>
        <dbReference type="ARBA" id="ARBA00023136"/>
    </source>
</evidence>
<dbReference type="OrthoDB" id="19110at2157"/>
<organism evidence="10 11">
    <name type="scientific">Halogranum amylolyticum</name>
    <dbReference type="NCBI Taxonomy" id="660520"/>
    <lineage>
        <taxon>Archaea</taxon>
        <taxon>Methanobacteriati</taxon>
        <taxon>Methanobacteriota</taxon>
        <taxon>Stenosarchaea group</taxon>
        <taxon>Halobacteria</taxon>
        <taxon>Halobacteriales</taxon>
        <taxon>Haloferacaceae</taxon>
    </lineage>
</organism>
<feature type="transmembrane region" description="Helical" evidence="8">
    <location>
        <begin position="284"/>
        <end position="303"/>
    </location>
</feature>
<evidence type="ECO:0000256" key="8">
    <source>
        <dbReference type="SAM" id="Phobius"/>
    </source>
</evidence>
<dbReference type="PANTHER" id="PTHR31412:SF0">
    <property type="entry name" value="ZINC METALLOPROTEASE EGY1, CHLOROPLASTIC-RELATED"/>
    <property type="match status" value="1"/>
</dbReference>
<feature type="domain" description="Peptidase M50" evidence="9">
    <location>
        <begin position="128"/>
        <end position="325"/>
    </location>
</feature>
<feature type="transmembrane region" description="Helical" evidence="8">
    <location>
        <begin position="89"/>
        <end position="110"/>
    </location>
</feature>
<evidence type="ECO:0000256" key="6">
    <source>
        <dbReference type="ARBA" id="ARBA00022989"/>
    </source>
</evidence>
<feature type="transmembrane region" description="Helical" evidence="8">
    <location>
        <begin position="354"/>
        <end position="372"/>
    </location>
</feature>
<evidence type="ECO:0000256" key="3">
    <source>
        <dbReference type="ARBA" id="ARBA00022692"/>
    </source>
</evidence>
<comment type="subcellular location">
    <subcellularLocation>
        <location evidence="1">Membrane</location>
        <topology evidence="1">Multi-pass membrane protein</topology>
    </subcellularLocation>
</comment>
<evidence type="ECO:0000256" key="2">
    <source>
        <dbReference type="ARBA" id="ARBA00022670"/>
    </source>
</evidence>
<dbReference type="InterPro" id="IPR008915">
    <property type="entry name" value="Peptidase_M50"/>
</dbReference>
<name>A0A1H8WT68_9EURY</name>
<dbReference type="AlphaFoldDB" id="A0A1H8WT68"/>
<dbReference type="CDD" id="cd06160">
    <property type="entry name" value="S2P-M50_like_2"/>
    <property type="match status" value="1"/>
</dbReference>
<evidence type="ECO:0000256" key="4">
    <source>
        <dbReference type="ARBA" id="ARBA00022801"/>
    </source>
</evidence>
<evidence type="ECO:0000313" key="10">
    <source>
        <dbReference type="EMBL" id="SEP30831.1"/>
    </source>
</evidence>
<evidence type="ECO:0000313" key="11">
    <source>
        <dbReference type="Proteomes" id="UP000199126"/>
    </source>
</evidence>
<dbReference type="GO" id="GO:0008233">
    <property type="term" value="F:peptidase activity"/>
    <property type="evidence" value="ECO:0007669"/>
    <property type="project" value="UniProtKB-KW"/>
</dbReference>
<dbReference type="PANTHER" id="PTHR31412">
    <property type="entry name" value="ZINC METALLOPROTEASE EGY1"/>
    <property type="match status" value="1"/>
</dbReference>
<keyword evidence="7 8" id="KW-0472">Membrane</keyword>
<protein>
    <submittedName>
        <fullName evidence="10">Peptidase family M50</fullName>
    </submittedName>
</protein>
<feature type="transmembrane region" description="Helical" evidence="8">
    <location>
        <begin position="122"/>
        <end position="142"/>
    </location>
</feature>
<dbReference type="GO" id="GO:0006508">
    <property type="term" value="P:proteolysis"/>
    <property type="evidence" value="ECO:0007669"/>
    <property type="project" value="UniProtKB-KW"/>
</dbReference>
<sequence length="408" mass="44017">MESVDPSDTAPPTDALSAVFHLYEVRRDGDRLLYYGDALVPERMLLREVWPAFREEGYEVQIARTNGPQDVLVARPLDNSVDGVPWKNLILLLLTVCSTLFVGANAWYYVPVSEITANPLAVLQAWPFTAAVLGVLLVHELGHYAMARYHDVDVSLPYVIPFILPFGTMGAIIRMRGQMPDRKALFDIGVAGPLAGLAATIVVTVIGLSLDPMPIPDNVLAAGGEVIVFNNPPLLDIIATLINQPVAYGTAASPPTDVPLNPLGSAILDVIGDPPVSSQSGVTVHPVIIGGWVGMFFTVLNLLPVGQLDGGHMLRAMIGERQETVAAMVPLALFGLSAYLYYGRGLSINESVGLWAFWGLFSTFIAFNGPANPIDEEGLDRRRLAVGAFTFFLGLLCFMLVPIQLLTV</sequence>
<dbReference type="Pfam" id="PF02163">
    <property type="entry name" value="Peptidase_M50"/>
    <property type="match status" value="1"/>
</dbReference>
<dbReference type="InterPro" id="IPR044838">
    <property type="entry name" value="EGY1-like"/>
</dbReference>
<keyword evidence="5" id="KW-0809">Transit peptide</keyword>
<keyword evidence="4" id="KW-0378">Hydrolase</keyword>
<keyword evidence="3 8" id="KW-0812">Transmembrane</keyword>
<feature type="transmembrane region" description="Helical" evidence="8">
    <location>
        <begin position="185"/>
        <end position="210"/>
    </location>
</feature>
<dbReference type="GO" id="GO:0016020">
    <property type="term" value="C:membrane"/>
    <property type="evidence" value="ECO:0007669"/>
    <property type="project" value="UniProtKB-SubCell"/>
</dbReference>
<keyword evidence="2" id="KW-0645">Protease</keyword>
<dbReference type="EMBL" id="FODV01000041">
    <property type="protein sequence ID" value="SEP30831.1"/>
    <property type="molecule type" value="Genomic_DNA"/>
</dbReference>
<feature type="transmembrane region" description="Helical" evidence="8">
    <location>
        <begin position="324"/>
        <end position="342"/>
    </location>
</feature>
<feature type="transmembrane region" description="Helical" evidence="8">
    <location>
        <begin position="154"/>
        <end position="173"/>
    </location>
</feature>